<accession>A0A3N0BY39</accession>
<evidence type="ECO:0000313" key="2">
    <source>
        <dbReference type="EMBL" id="RNL54542.1"/>
    </source>
</evidence>
<dbReference type="AlphaFoldDB" id="A0A3N0BY39"/>
<dbReference type="OrthoDB" id="9852684at2"/>
<name>A0A3N0BY39_9SPHI</name>
<comment type="caution">
    <text evidence="2">The sequence shown here is derived from an EMBL/GenBank/DDBJ whole genome shotgun (WGS) entry which is preliminary data.</text>
</comment>
<sequence length="152" mass="17360">MKYILTLFIIFPFLSFAQKQDSVLFPGATKIIIKNSQTAKENYLISGNKLLANNYFIGNKDPEFFQVKSEPQSIVVESYDRLLVIYAVSNDNQIIITGLVKKKLTKDIFTGIETEKAYEAIPYKKSNLLSKEVFNRLEIYARSIGGKILYSE</sequence>
<evidence type="ECO:0008006" key="4">
    <source>
        <dbReference type="Google" id="ProtNLM"/>
    </source>
</evidence>
<dbReference type="EMBL" id="RBEE01000011">
    <property type="protein sequence ID" value="RNL54542.1"/>
    <property type="molecule type" value="Genomic_DNA"/>
</dbReference>
<feature type="chain" id="PRO_5017993288" description="DUF4369 domain-containing protein" evidence="1">
    <location>
        <begin position="18"/>
        <end position="152"/>
    </location>
</feature>
<dbReference type="Proteomes" id="UP000274046">
    <property type="component" value="Unassembled WGS sequence"/>
</dbReference>
<keyword evidence="3" id="KW-1185">Reference proteome</keyword>
<gene>
    <name evidence="2" type="ORF">D7004_07040</name>
</gene>
<organism evidence="2 3">
    <name type="scientific">Pedobacter jejuensis</name>
    <dbReference type="NCBI Taxonomy" id="1268550"/>
    <lineage>
        <taxon>Bacteria</taxon>
        <taxon>Pseudomonadati</taxon>
        <taxon>Bacteroidota</taxon>
        <taxon>Sphingobacteriia</taxon>
        <taxon>Sphingobacteriales</taxon>
        <taxon>Sphingobacteriaceae</taxon>
        <taxon>Pedobacter</taxon>
    </lineage>
</organism>
<reference evidence="2 3" key="1">
    <citation type="submission" date="2018-10" db="EMBL/GenBank/DDBJ databases">
        <title>Genome sequencing of Pedobacter jejuensis TNB23.</title>
        <authorList>
            <person name="Cho Y.-J."/>
            <person name="Cho A."/>
            <person name="Kim O.-S."/>
        </authorList>
    </citation>
    <scope>NUCLEOTIDE SEQUENCE [LARGE SCALE GENOMIC DNA]</scope>
    <source>
        <strain evidence="2 3">TNB23</strain>
    </source>
</reference>
<evidence type="ECO:0000256" key="1">
    <source>
        <dbReference type="SAM" id="SignalP"/>
    </source>
</evidence>
<keyword evidence="1" id="KW-0732">Signal</keyword>
<protein>
    <recommendedName>
        <fullName evidence="4">DUF4369 domain-containing protein</fullName>
    </recommendedName>
</protein>
<feature type="signal peptide" evidence="1">
    <location>
        <begin position="1"/>
        <end position="17"/>
    </location>
</feature>
<dbReference type="RefSeq" id="WP_123205168.1">
    <property type="nucleotide sequence ID" value="NZ_RBEE01000011.1"/>
</dbReference>
<proteinExistence type="predicted"/>
<evidence type="ECO:0000313" key="3">
    <source>
        <dbReference type="Proteomes" id="UP000274046"/>
    </source>
</evidence>